<dbReference type="GO" id="GO:0008270">
    <property type="term" value="F:zinc ion binding"/>
    <property type="evidence" value="ECO:0007669"/>
    <property type="project" value="UniProtKB-KW"/>
</dbReference>
<evidence type="ECO:0000259" key="11">
    <source>
        <dbReference type="PROSITE" id="PS50157"/>
    </source>
</evidence>
<dbReference type="PROSITE" id="PS50157">
    <property type="entry name" value="ZINC_FINGER_C2H2_2"/>
    <property type="match status" value="3"/>
</dbReference>
<keyword evidence="3" id="KW-0677">Repeat</keyword>
<dbReference type="InterPro" id="IPR050717">
    <property type="entry name" value="C2H2-ZF_Transcription_Reg"/>
</dbReference>
<keyword evidence="6" id="KW-0805">Transcription regulation</keyword>
<evidence type="ECO:0000313" key="13">
    <source>
        <dbReference type="EMBL" id="CAF3659200.1"/>
    </source>
</evidence>
<dbReference type="Proteomes" id="UP000663829">
    <property type="component" value="Unassembled WGS sequence"/>
</dbReference>
<keyword evidence="14" id="KW-1185">Reference proteome</keyword>
<accession>A0A813XY27</accession>
<protein>
    <recommendedName>
        <fullName evidence="11">C2H2-type domain-containing protein</fullName>
    </recommendedName>
</protein>
<evidence type="ECO:0000256" key="2">
    <source>
        <dbReference type="ARBA" id="ARBA00022723"/>
    </source>
</evidence>
<keyword evidence="7" id="KW-0804">Transcription</keyword>
<keyword evidence="4 10" id="KW-0863">Zinc-finger</keyword>
<gene>
    <name evidence="12" type="ORF">GPM918_LOCUS7151</name>
    <name evidence="13" type="ORF">SRO942_LOCUS7145</name>
</gene>
<keyword evidence="5" id="KW-0862">Zinc</keyword>
<dbReference type="FunFam" id="3.30.160.60:FF:000090">
    <property type="entry name" value="Odd-skipped-related transciption factor 2"/>
    <property type="match status" value="1"/>
</dbReference>
<sequence>MSPVFNPTVRNHPKYRDRISQVSMTNNQIRTLINIYPQHSIMLPQFHRMLPINVPLSEQSLPKFCSSLELRQAMKTACQQQQQQTITPMSEATATAAFYQFYYPQLVASLSSSNFNTQRVQRQLTNTSVINNNCSSVGTDFTSSNKPPSTMNSISSSDNTLSLKRLYNGEQKESTVKEKKRRFDFAKLAVEAVKDKESKSELPAAIITSGISFYCLNGSVENGRMTNSAVTSLPTLTTPPQQPPMKKVLGGGKRRKKEYICKFCARHFTKSYNLLIHERTHTNERPFTCDICFKAFRRQDHLRDHKYIHSKEKPFKCLDCGKGFCQQRTLSVHKSVHQQTNSR</sequence>
<evidence type="ECO:0000256" key="6">
    <source>
        <dbReference type="ARBA" id="ARBA00023015"/>
    </source>
</evidence>
<comment type="subcellular location">
    <subcellularLocation>
        <location evidence="1">Nucleus</location>
    </subcellularLocation>
</comment>
<dbReference type="Gene3D" id="3.30.160.60">
    <property type="entry name" value="Classic Zinc Finger"/>
    <property type="match status" value="3"/>
</dbReference>
<dbReference type="FunFam" id="3.30.160.60:FF:000311">
    <property type="entry name" value="protein odd-skipped-related 2 isoform X1"/>
    <property type="match status" value="1"/>
</dbReference>
<dbReference type="GO" id="GO:0000977">
    <property type="term" value="F:RNA polymerase II transcription regulatory region sequence-specific DNA binding"/>
    <property type="evidence" value="ECO:0007669"/>
    <property type="project" value="TreeGrafter"/>
</dbReference>
<evidence type="ECO:0000256" key="10">
    <source>
        <dbReference type="PROSITE-ProRule" id="PRU00042"/>
    </source>
</evidence>
<evidence type="ECO:0000313" key="14">
    <source>
        <dbReference type="Proteomes" id="UP000663829"/>
    </source>
</evidence>
<feature type="domain" description="C2H2-type" evidence="11">
    <location>
        <begin position="287"/>
        <end position="314"/>
    </location>
</feature>
<evidence type="ECO:0000256" key="5">
    <source>
        <dbReference type="ARBA" id="ARBA00022833"/>
    </source>
</evidence>
<evidence type="ECO:0000256" key="8">
    <source>
        <dbReference type="ARBA" id="ARBA00023242"/>
    </source>
</evidence>
<dbReference type="InterPro" id="IPR036236">
    <property type="entry name" value="Znf_C2H2_sf"/>
</dbReference>
<reference evidence="12" key="1">
    <citation type="submission" date="2021-02" db="EMBL/GenBank/DDBJ databases">
        <authorList>
            <person name="Nowell W R."/>
        </authorList>
    </citation>
    <scope>NUCLEOTIDE SEQUENCE</scope>
</reference>
<dbReference type="PROSITE" id="PS00028">
    <property type="entry name" value="ZINC_FINGER_C2H2_1"/>
    <property type="match status" value="3"/>
</dbReference>
<dbReference type="Pfam" id="PF00096">
    <property type="entry name" value="zf-C2H2"/>
    <property type="match status" value="3"/>
</dbReference>
<evidence type="ECO:0000256" key="4">
    <source>
        <dbReference type="ARBA" id="ARBA00022771"/>
    </source>
</evidence>
<evidence type="ECO:0000313" key="12">
    <source>
        <dbReference type="EMBL" id="CAF0872040.1"/>
    </source>
</evidence>
<evidence type="ECO:0000256" key="7">
    <source>
        <dbReference type="ARBA" id="ARBA00023163"/>
    </source>
</evidence>
<keyword evidence="8" id="KW-0539">Nucleus</keyword>
<dbReference type="SUPFAM" id="SSF57667">
    <property type="entry name" value="beta-beta-alpha zinc fingers"/>
    <property type="match status" value="2"/>
</dbReference>
<proteinExistence type="inferred from homology"/>
<dbReference type="OrthoDB" id="9451254at2759"/>
<evidence type="ECO:0000256" key="3">
    <source>
        <dbReference type="ARBA" id="ARBA00022737"/>
    </source>
</evidence>
<dbReference type="EMBL" id="CAJOBC010001149">
    <property type="protein sequence ID" value="CAF3659200.1"/>
    <property type="molecule type" value="Genomic_DNA"/>
</dbReference>
<dbReference type="FunFam" id="3.30.160.60:FF:000706">
    <property type="entry name" value="Zinc finger protein"/>
    <property type="match status" value="1"/>
</dbReference>
<dbReference type="GO" id="GO:0000981">
    <property type="term" value="F:DNA-binding transcription factor activity, RNA polymerase II-specific"/>
    <property type="evidence" value="ECO:0007669"/>
    <property type="project" value="TreeGrafter"/>
</dbReference>
<dbReference type="PANTHER" id="PTHR14196:SF0">
    <property type="entry name" value="PROTEIN BOWEL"/>
    <property type="match status" value="1"/>
</dbReference>
<name>A0A813XY27_9BILA</name>
<dbReference type="GO" id="GO:0005634">
    <property type="term" value="C:nucleus"/>
    <property type="evidence" value="ECO:0007669"/>
    <property type="project" value="UniProtKB-SubCell"/>
</dbReference>
<feature type="domain" description="C2H2-type" evidence="11">
    <location>
        <begin position="315"/>
        <end position="342"/>
    </location>
</feature>
<organism evidence="12 14">
    <name type="scientific">Didymodactylos carnosus</name>
    <dbReference type="NCBI Taxonomy" id="1234261"/>
    <lineage>
        <taxon>Eukaryota</taxon>
        <taxon>Metazoa</taxon>
        <taxon>Spiralia</taxon>
        <taxon>Gnathifera</taxon>
        <taxon>Rotifera</taxon>
        <taxon>Eurotatoria</taxon>
        <taxon>Bdelloidea</taxon>
        <taxon>Philodinida</taxon>
        <taxon>Philodinidae</taxon>
        <taxon>Didymodactylos</taxon>
    </lineage>
</organism>
<comment type="similarity">
    <text evidence="9">Belongs to the Odd C2H2-type zinc-finger protein family.</text>
</comment>
<evidence type="ECO:0000256" key="9">
    <source>
        <dbReference type="ARBA" id="ARBA00038339"/>
    </source>
</evidence>
<feature type="domain" description="C2H2-type" evidence="11">
    <location>
        <begin position="259"/>
        <end position="286"/>
    </location>
</feature>
<dbReference type="EMBL" id="CAJNOQ010001150">
    <property type="protein sequence ID" value="CAF0872040.1"/>
    <property type="molecule type" value="Genomic_DNA"/>
</dbReference>
<comment type="caution">
    <text evidence="12">The sequence shown here is derived from an EMBL/GenBank/DDBJ whole genome shotgun (WGS) entry which is preliminary data.</text>
</comment>
<dbReference type="SMART" id="SM00355">
    <property type="entry name" value="ZnF_C2H2"/>
    <property type="match status" value="3"/>
</dbReference>
<dbReference type="AlphaFoldDB" id="A0A813XY27"/>
<keyword evidence="2" id="KW-0479">Metal-binding</keyword>
<dbReference type="PANTHER" id="PTHR14196">
    <property type="entry name" value="ODD-SKIPPED - RELATED"/>
    <property type="match status" value="1"/>
</dbReference>
<dbReference type="InterPro" id="IPR013087">
    <property type="entry name" value="Znf_C2H2_type"/>
</dbReference>
<dbReference type="Proteomes" id="UP000681722">
    <property type="component" value="Unassembled WGS sequence"/>
</dbReference>
<evidence type="ECO:0000256" key="1">
    <source>
        <dbReference type="ARBA" id="ARBA00004123"/>
    </source>
</evidence>